<name>A0AAV9F8R8_ACOCL</name>
<proteinExistence type="predicted"/>
<comment type="caution">
    <text evidence="1">The sequence shown here is derived from an EMBL/GenBank/DDBJ whole genome shotgun (WGS) entry which is preliminary data.</text>
</comment>
<dbReference type="AlphaFoldDB" id="A0AAV9F8R8"/>
<reference evidence="1" key="2">
    <citation type="submission" date="2023-06" db="EMBL/GenBank/DDBJ databases">
        <authorList>
            <person name="Ma L."/>
            <person name="Liu K.-W."/>
            <person name="Li Z."/>
            <person name="Hsiao Y.-Y."/>
            <person name="Qi Y."/>
            <person name="Fu T."/>
            <person name="Tang G."/>
            <person name="Zhang D."/>
            <person name="Sun W.-H."/>
            <person name="Liu D.-K."/>
            <person name="Li Y."/>
            <person name="Chen G.-Z."/>
            <person name="Liu X.-D."/>
            <person name="Liao X.-Y."/>
            <person name="Jiang Y.-T."/>
            <person name="Yu X."/>
            <person name="Hao Y."/>
            <person name="Huang J."/>
            <person name="Zhao X.-W."/>
            <person name="Ke S."/>
            <person name="Chen Y.-Y."/>
            <person name="Wu W.-L."/>
            <person name="Hsu J.-L."/>
            <person name="Lin Y.-F."/>
            <person name="Huang M.-D."/>
            <person name="Li C.-Y."/>
            <person name="Huang L."/>
            <person name="Wang Z.-W."/>
            <person name="Zhao X."/>
            <person name="Zhong W.-Y."/>
            <person name="Peng D.-H."/>
            <person name="Ahmad S."/>
            <person name="Lan S."/>
            <person name="Zhang J.-S."/>
            <person name="Tsai W.-C."/>
            <person name="Van De Peer Y."/>
            <person name="Liu Z.-J."/>
        </authorList>
    </citation>
    <scope>NUCLEOTIDE SEQUENCE</scope>
    <source>
        <strain evidence="1">CP</strain>
        <tissue evidence="1">Leaves</tissue>
    </source>
</reference>
<evidence type="ECO:0000313" key="2">
    <source>
        <dbReference type="Proteomes" id="UP001180020"/>
    </source>
</evidence>
<keyword evidence="2" id="KW-1185">Reference proteome</keyword>
<evidence type="ECO:0000313" key="1">
    <source>
        <dbReference type="EMBL" id="KAK1320618.1"/>
    </source>
</evidence>
<reference evidence="1" key="1">
    <citation type="journal article" date="2023" name="Nat. Commun.">
        <title>Diploid and tetraploid genomes of Acorus and the evolution of monocots.</title>
        <authorList>
            <person name="Ma L."/>
            <person name="Liu K.W."/>
            <person name="Li Z."/>
            <person name="Hsiao Y.Y."/>
            <person name="Qi Y."/>
            <person name="Fu T."/>
            <person name="Tang G.D."/>
            <person name="Zhang D."/>
            <person name="Sun W.H."/>
            <person name="Liu D.K."/>
            <person name="Li Y."/>
            <person name="Chen G.Z."/>
            <person name="Liu X.D."/>
            <person name="Liao X.Y."/>
            <person name="Jiang Y.T."/>
            <person name="Yu X."/>
            <person name="Hao Y."/>
            <person name="Huang J."/>
            <person name="Zhao X.W."/>
            <person name="Ke S."/>
            <person name="Chen Y.Y."/>
            <person name="Wu W.L."/>
            <person name="Hsu J.L."/>
            <person name="Lin Y.F."/>
            <person name="Huang M.D."/>
            <person name="Li C.Y."/>
            <person name="Huang L."/>
            <person name="Wang Z.W."/>
            <person name="Zhao X."/>
            <person name="Zhong W.Y."/>
            <person name="Peng D.H."/>
            <person name="Ahmad S."/>
            <person name="Lan S."/>
            <person name="Zhang J.S."/>
            <person name="Tsai W.C."/>
            <person name="Van de Peer Y."/>
            <person name="Liu Z.J."/>
        </authorList>
    </citation>
    <scope>NUCLEOTIDE SEQUENCE</scope>
    <source>
        <strain evidence="1">CP</strain>
    </source>
</reference>
<dbReference type="EMBL" id="JAUJYO010000003">
    <property type="protein sequence ID" value="KAK1320618.1"/>
    <property type="molecule type" value="Genomic_DNA"/>
</dbReference>
<protein>
    <submittedName>
        <fullName evidence="1">Uncharacterized protein</fullName>
    </submittedName>
</protein>
<sequence length="93" mass="10675">MRFSIHAPIEPLICTLHDRTHDNWQSRKKTSFASKSMPAAANTSGLETQLPSTFLIKCANFPHLTPPVPGFHEMINGAWRQYYPDLEFWLAYV</sequence>
<gene>
    <name evidence="1" type="ORF">QJS10_CPA03g01221</name>
</gene>
<organism evidence="1 2">
    <name type="scientific">Acorus calamus</name>
    <name type="common">Sweet flag</name>
    <dbReference type="NCBI Taxonomy" id="4465"/>
    <lineage>
        <taxon>Eukaryota</taxon>
        <taxon>Viridiplantae</taxon>
        <taxon>Streptophyta</taxon>
        <taxon>Embryophyta</taxon>
        <taxon>Tracheophyta</taxon>
        <taxon>Spermatophyta</taxon>
        <taxon>Magnoliopsida</taxon>
        <taxon>Liliopsida</taxon>
        <taxon>Acoraceae</taxon>
        <taxon>Acorus</taxon>
    </lineage>
</organism>
<dbReference type="Proteomes" id="UP001180020">
    <property type="component" value="Unassembled WGS sequence"/>
</dbReference>
<accession>A0AAV9F8R8</accession>